<comment type="similarity">
    <text evidence="7">Belongs to the PINc/VapC protein family.</text>
</comment>
<evidence type="ECO:0000256" key="2">
    <source>
        <dbReference type="ARBA" id="ARBA00022649"/>
    </source>
</evidence>
<dbReference type="InterPro" id="IPR050556">
    <property type="entry name" value="Type_II_TA_system_RNase"/>
</dbReference>
<keyword evidence="5" id="KW-0378">Hydrolase</keyword>
<evidence type="ECO:0000313" key="10">
    <source>
        <dbReference type="Proteomes" id="UP000462014"/>
    </source>
</evidence>
<keyword evidence="3" id="KW-0540">Nuclease</keyword>
<keyword evidence="6" id="KW-0460">Magnesium</keyword>
<sequence length="123" mass="13793">MSGNKVFLDTNTCIYLLNGNKILADFLQGQEIFISIISEIELFAYKGNDSNSTEILNNFIQSIDVIDLDQTIKSITIEIRKTFRLKLPDSIIAASAISNNLPFITADKAFTTVKELDLILFEI</sequence>
<keyword evidence="10" id="KW-1185">Reference proteome</keyword>
<evidence type="ECO:0000256" key="5">
    <source>
        <dbReference type="ARBA" id="ARBA00022801"/>
    </source>
</evidence>
<evidence type="ECO:0000259" key="8">
    <source>
        <dbReference type="Pfam" id="PF01850"/>
    </source>
</evidence>
<keyword evidence="2" id="KW-1277">Toxin-antitoxin system</keyword>
<dbReference type="InterPro" id="IPR029060">
    <property type="entry name" value="PIN-like_dom_sf"/>
</dbReference>
<dbReference type="Proteomes" id="UP000462014">
    <property type="component" value="Unassembled WGS sequence"/>
</dbReference>
<comment type="caution">
    <text evidence="9">The sequence shown here is derived from an EMBL/GenBank/DDBJ whole genome shotgun (WGS) entry which is preliminary data.</text>
</comment>
<dbReference type="PANTHER" id="PTHR33653">
    <property type="entry name" value="RIBONUCLEASE VAPC2"/>
    <property type="match status" value="1"/>
</dbReference>
<evidence type="ECO:0000256" key="4">
    <source>
        <dbReference type="ARBA" id="ARBA00022723"/>
    </source>
</evidence>
<dbReference type="GO" id="GO:0004518">
    <property type="term" value="F:nuclease activity"/>
    <property type="evidence" value="ECO:0007669"/>
    <property type="project" value="UniProtKB-KW"/>
</dbReference>
<dbReference type="RefSeq" id="WP_157563291.1">
    <property type="nucleotide sequence ID" value="NZ_WPIK01000001.1"/>
</dbReference>
<evidence type="ECO:0000256" key="1">
    <source>
        <dbReference type="ARBA" id="ARBA00001946"/>
    </source>
</evidence>
<dbReference type="Gene3D" id="3.40.50.1010">
    <property type="entry name" value="5'-nuclease"/>
    <property type="match status" value="1"/>
</dbReference>
<dbReference type="PANTHER" id="PTHR33653:SF1">
    <property type="entry name" value="RIBONUCLEASE VAPC2"/>
    <property type="match status" value="1"/>
</dbReference>
<evidence type="ECO:0000256" key="7">
    <source>
        <dbReference type="ARBA" id="ARBA00038093"/>
    </source>
</evidence>
<dbReference type="GO" id="GO:0046872">
    <property type="term" value="F:metal ion binding"/>
    <property type="evidence" value="ECO:0007669"/>
    <property type="project" value="UniProtKB-KW"/>
</dbReference>
<keyword evidence="4" id="KW-0479">Metal-binding</keyword>
<organism evidence="9 10">
    <name type="scientific">Mucilaginibacter arboris</name>
    <dbReference type="NCBI Taxonomy" id="2682090"/>
    <lineage>
        <taxon>Bacteria</taxon>
        <taxon>Pseudomonadati</taxon>
        <taxon>Bacteroidota</taxon>
        <taxon>Sphingobacteriia</taxon>
        <taxon>Sphingobacteriales</taxon>
        <taxon>Sphingobacteriaceae</taxon>
        <taxon>Mucilaginibacter</taxon>
    </lineage>
</organism>
<accession>A0A7K1SSU6</accession>
<dbReference type="GO" id="GO:0016787">
    <property type="term" value="F:hydrolase activity"/>
    <property type="evidence" value="ECO:0007669"/>
    <property type="project" value="UniProtKB-KW"/>
</dbReference>
<dbReference type="Pfam" id="PF01850">
    <property type="entry name" value="PIN"/>
    <property type="match status" value="1"/>
</dbReference>
<reference evidence="9 10" key="1">
    <citation type="submission" date="2019-12" db="EMBL/GenBank/DDBJ databases">
        <title>Mucilaginibacter sp. HMF7410 genome sequencing and assembly.</title>
        <authorList>
            <person name="Kang H."/>
            <person name="Cha I."/>
            <person name="Kim H."/>
            <person name="Joh K."/>
        </authorList>
    </citation>
    <scope>NUCLEOTIDE SEQUENCE [LARGE SCALE GENOMIC DNA]</scope>
    <source>
        <strain evidence="9 10">HMF7410</strain>
    </source>
</reference>
<evidence type="ECO:0000256" key="6">
    <source>
        <dbReference type="ARBA" id="ARBA00022842"/>
    </source>
</evidence>
<dbReference type="SUPFAM" id="SSF88723">
    <property type="entry name" value="PIN domain-like"/>
    <property type="match status" value="1"/>
</dbReference>
<name>A0A7K1SSU6_9SPHI</name>
<feature type="domain" description="PIN" evidence="8">
    <location>
        <begin position="6"/>
        <end position="114"/>
    </location>
</feature>
<dbReference type="InterPro" id="IPR002716">
    <property type="entry name" value="PIN_dom"/>
</dbReference>
<protein>
    <submittedName>
        <fullName evidence="9">PIN domain-containing protein</fullName>
    </submittedName>
</protein>
<evidence type="ECO:0000256" key="3">
    <source>
        <dbReference type="ARBA" id="ARBA00022722"/>
    </source>
</evidence>
<gene>
    <name evidence="9" type="ORF">GO621_01300</name>
</gene>
<dbReference type="EMBL" id="WPIK01000001">
    <property type="protein sequence ID" value="MVN20170.1"/>
    <property type="molecule type" value="Genomic_DNA"/>
</dbReference>
<comment type="cofactor">
    <cofactor evidence="1">
        <name>Mg(2+)</name>
        <dbReference type="ChEBI" id="CHEBI:18420"/>
    </cofactor>
</comment>
<dbReference type="AlphaFoldDB" id="A0A7K1SSU6"/>
<evidence type="ECO:0000313" key="9">
    <source>
        <dbReference type="EMBL" id="MVN20170.1"/>
    </source>
</evidence>
<proteinExistence type="inferred from homology"/>